<dbReference type="HOGENOM" id="CLU_049413_3_2_4"/>
<keyword evidence="2" id="KW-0378">Hydrolase</keyword>
<evidence type="ECO:0000259" key="3">
    <source>
        <dbReference type="Pfam" id="PF02230"/>
    </source>
</evidence>
<name>A2SBS7_METPP</name>
<evidence type="ECO:0000256" key="2">
    <source>
        <dbReference type="ARBA" id="ARBA00022801"/>
    </source>
</evidence>
<dbReference type="EMBL" id="CP000555">
    <property type="protein sequence ID" value="ABM93016.1"/>
    <property type="molecule type" value="Genomic_DNA"/>
</dbReference>
<dbReference type="STRING" id="420662.Mpe_A0054"/>
<evidence type="ECO:0000256" key="1">
    <source>
        <dbReference type="ARBA" id="ARBA00006499"/>
    </source>
</evidence>
<dbReference type="GO" id="GO:0016787">
    <property type="term" value="F:hydrolase activity"/>
    <property type="evidence" value="ECO:0007669"/>
    <property type="project" value="UniProtKB-KW"/>
</dbReference>
<gene>
    <name evidence="4" type="ordered locus">Mpe_A0054</name>
</gene>
<protein>
    <submittedName>
        <fullName evidence="4">Carboxylesterase</fullName>
    </submittedName>
</protein>
<dbReference type="AlphaFoldDB" id="A2SBS7"/>
<dbReference type="InterPro" id="IPR003140">
    <property type="entry name" value="PLipase/COase/thioEstase"/>
</dbReference>
<proteinExistence type="inferred from homology"/>
<keyword evidence="5" id="KW-1185">Reference proteome</keyword>
<dbReference type="InterPro" id="IPR050565">
    <property type="entry name" value="LYPA1-2/EST-like"/>
</dbReference>
<sequence>MVARERNAALAAGVPRVGSPGTHRKPLMTTLDCIEIQTTEHPAASIIVLHGLGADGNDFVPICEELDLDAVGGARFVFPHAPTRPVTINGGYVMRAWYDILGPDGPRREDEAGLRASLELVRALIERENARGIPSSRIVLAGFSQGCAMTLLTGLRHGERLAGLAGLSGYLPLAPVTADERSAANADVPIFLAHGRADPVIPLARATASRDALQALGYVVEWHEYPMPHSVCPEEIVDLNRWLLRVLA</sequence>
<reference evidence="4 5" key="1">
    <citation type="journal article" date="2007" name="J. Bacteriol.">
        <title>Whole-genome analysis of the methyl tert-butyl ether-degrading beta-proteobacterium Methylibium petroleiphilum PM1.</title>
        <authorList>
            <person name="Kane S.R."/>
            <person name="Chakicherla A.Y."/>
            <person name="Chain P.S.G."/>
            <person name="Schmidt R."/>
            <person name="Shin M.W."/>
            <person name="Legler T.C."/>
            <person name="Scow K.M."/>
            <person name="Larimer F.W."/>
            <person name="Lucas S.M."/>
            <person name="Richardson P.M."/>
            <person name="Hristova K.R."/>
        </authorList>
    </citation>
    <scope>NUCLEOTIDE SEQUENCE [LARGE SCALE GENOMIC DNA]</scope>
    <source>
        <strain evidence="5">ATCC BAA-1232 / LMG 22953 / PM1</strain>
    </source>
</reference>
<dbReference type="eggNOG" id="COG0400">
    <property type="taxonomic scope" value="Bacteria"/>
</dbReference>
<dbReference type="Proteomes" id="UP000000366">
    <property type="component" value="Chromosome"/>
</dbReference>
<evidence type="ECO:0000313" key="4">
    <source>
        <dbReference type="EMBL" id="ABM93016.1"/>
    </source>
</evidence>
<dbReference type="KEGG" id="mpt:Mpe_A0054"/>
<comment type="similarity">
    <text evidence="1">Belongs to the AB hydrolase superfamily. AB hydrolase 2 family.</text>
</comment>
<accession>A2SBS7</accession>
<dbReference type="PANTHER" id="PTHR10655:SF17">
    <property type="entry name" value="LYSOPHOSPHOLIPASE-LIKE PROTEIN 1"/>
    <property type="match status" value="1"/>
</dbReference>
<dbReference type="MEROPS" id="S09.952"/>
<dbReference type="PANTHER" id="PTHR10655">
    <property type="entry name" value="LYSOPHOSPHOLIPASE-RELATED"/>
    <property type="match status" value="1"/>
</dbReference>
<feature type="domain" description="Phospholipase/carboxylesterase/thioesterase" evidence="3">
    <location>
        <begin position="33"/>
        <end position="243"/>
    </location>
</feature>
<dbReference type="InterPro" id="IPR029058">
    <property type="entry name" value="AB_hydrolase_fold"/>
</dbReference>
<organism evidence="4 5">
    <name type="scientific">Methylibium petroleiphilum (strain ATCC BAA-1232 / LMG 22953 / PM1)</name>
    <dbReference type="NCBI Taxonomy" id="420662"/>
    <lineage>
        <taxon>Bacteria</taxon>
        <taxon>Pseudomonadati</taxon>
        <taxon>Pseudomonadota</taxon>
        <taxon>Betaproteobacteria</taxon>
        <taxon>Burkholderiales</taxon>
        <taxon>Sphaerotilaceae</taxon>
        <taxon>Methylibium</taxon>
    </lineage>
</organism>
<dbReference type="SUPFAM" id="SSF53474">
    <property type="entry name" value="alpha/beta-Hydrolases"/>
    <property type="match status" value="1"/>
</dbReference>
<evidence type="ECO:0000313" key="5">
    <source>
        <dbReference type="Proteomes" id="UP000000366"/>
    </source>
</evidence>
<dbReference type="Gene3D" id="3.40.50.1820">
    <property type="entry name" value="alpha/beta hydrolase"/>
    <property type="match status" value="1"/>
</dbReference>
<dbReference type="Pfam" id="PF02230">
    <property type="entry name" value="Abhydrolase_2"/>
    <property type="match status" value="1"/>
</dbReference>